<evidence type="ECO:0000313" key="1">
    <source>
        <dbReference type="EMBL" id="KAG7355507.1"/>
    </source>
</evidence>
<keyword evidence="2" id="KW-1185">Reference proteome</keyword>
<dbReference type="EMBL" id="JAGRRH010000015">
    <property type="protein sequence ID" value="KAG7355507.1"/>
    <property type="molecule type" value="Genomic_DNA"/>
</dbReference>
<reference evidence="1" key="1">
    <citation type="journal article" date="2021" name="Sci. Rep.">
        <title>Diploid genomic architecture of Nitzschia inconspicua, an elite biomass production diatom.</title>
        <authorList>
            <person name="Oliver A."/>
            <person name="Podell S."/>
            <person name="Pinowska A."/>
            <person name="Traller J.C."/>
            <person name="Smith S.R."/>
            <person name="McClure R."/>
            <person name="Beliaev A."/>
            <person name="Bohutskyi P."/>
            <person name="Hill E.A."/>
            <person name="Rabines A."/>
            <person name="Zheng H."/>
            <person name="Allen L.Z."/>
            <person name="Kuo A."/>
            <person name="Grigoriev I.V."/>
            <person name="Allen A.E."/>
            <person name="Hazlebeck D."/>
            <person name="Allen E.E."/>
        </authorList>
    </citation>
    <scope>NUCLEOTIDE SEQUENCE</scope>
    <source>
        <strain evidence="1">Hildebrandi</strain>
    </source>
</reference>
<proteinExistence type="predicted"/>
<dbReference type="PANTHER" id="PTHR33604:SF3">
    <property type="entry name" value="OSJNBA0004B13.7 PROTEIN"/>
    <property type="match status" value="1"/>
</dbReference>
<protein>
    <submittedName>
        <fullName evidence="1">Uncharacterized protein</fullName>
    </submittedName>
</protein>
<dbReference type="AlphaFoldDB" id="A0A9K3L523"/>
<evidence type="ECO:0000313" key="2">
    <source>
        <dbReference type="Proteomes" id="UP000693970"/>
    </source>
</evidence>
<dbReference type="Proteomes" id="UP000693970">
    <property type="component" value="Unassembled WGS sequence"/>
</dbReference>
<reference evidence="1" key="2">
    <citation type="submission" date="2021-04" db="EMBL/GenBank/DDBJ databases">
        <authorList>
            <person name="Podell S."/>
        </authorList>
    </citation>
    <scope>NUCLEOTIDE SEQUENCE</scope>
    <source>
        <strain evidence="1">Hildebrandi</strain>
    </source>
</reference>
<comment type="caution">
    <text evidence="1">The sequence shown here is derived from an EMBL/GenBank/DDBJ whole genome shotgun (WGS) entry which is preliminary data.</text>
</comment>
<name>A0A9K3L523_9STRA</name>
<sequence length="605" mass="69677">MLRTFSTRTRFRRSQVLTLLIVAAIVLQLFRRTELWTRNDGSIQGENQQWWWTSHAPRPTAPRMTVIILSMDRFDSLQRLISSLQESKYDDDDVIDLVIRFDRPDIQYHKPWLQRVREFRNSLRWKHGNIRIAIANKTLGLAESWFRAWSPSSDDERAVIFEDDLEVSPIWYQWLKNVHDMYAGNRDDLAAFSLSHQHLVPLKGSNKTAKEFPDGEPFMYALLGSHGFSPLAKIWKEFLEFVHCTQRRGDNVSIATPELITSDWYHSVVSKQSMWTQHFIYFTKHHNLYNIYQFPRDKALTAHWQEKGAHFDGKTRRRNYPLVQDGDIDMDFPLHLKKYDWGANLVRVDATPVLPPVVMSVAIGYSLDRFEAFVGSLRQVYSGDVWLLISGDASVEVREFLRLHRVKTVETKGGLAAPATKEWENINRSRFRFFVHVCNSSAYSLCLTTDFRDSLFQADPFQSIDLSVMKSGAPDVLFLHEHNTDMNDYHYDLMRSASCRLYEKYATVLRGTKIINGGSIIGTPGTFQQLADYITDKFKGCNDQVTMNVVARANLLQNISISIHGQGEGGMNIVGYGGEVIKDSSGKFLNKNCLVSPVVHQYDII</sequence>
<gene>
    <name evidence="1" type="ORF">IV203_000193</name>
</gene>
<dbReference type="OrthoDB" id="204144at2759"/>
<accession>A0A9K3L523</accession>
<dbReference type="PANTHER" id="PTHR33604">
    <property type="entry name" value="OSJNBA0004B13.7 PROTEIN"/>
    <property type="match status" value="1"/>
</dbReference>
<organism evidence="1 2">
    <name type="scientific">Nitzschia inconspicua</name>
    <dbReference type="NCBI Taxonomy" id="303405"/>
    <lineage>
        <taxon>Eukaryota</taxon>
        <taxon>Sar</taxon>
        <taxon>Stramenopiles</taxon>
        <taxon>Ochrophyta</taxon>
        <taxon>Bacillariophyta</taxon>
        <taxon>Bacillariophyceae</taxon>
        <taxon>Bacillariophycidae</taxon>
        <taxon>Bacillariales</taxon>
        <taxon>Bacillariaceae</taxon>
        <taxon>Nitzschia</taxon>
    </lineage>
</organism>